<dbReference type="SUPFAM" id="SSF53187">
    <property type="entry name" value="Zn-dependent exopeptidases"/>
    <property type="match status" value="1"/>
</dbReference>
<dbReference type="InterPro" id="IPR011650">
    <property type="entry name" value="Peptidase_M20_dimer"/>
</dbReference>
<dbReference type="InterPro" id="IPR017439">
    <property type="entry name" value="Amidohydrolase"/>
</dbReference>
<dbReference type="Gene3D" id="3.30.70.360">
    <property type="match status" value="1"/>
</dbReference>
<dbReference type="Pfam" id="PF01546">
    <property type="entry name" value="Peptidase_M20"/>
    <property type="match status" value="1"/>
</dbReference>
<evidence type="ECO:0000256" key="1">
    <source>
        <dbReference type="ARBA" id="ARBA00022801"/>
    </source>
</evidence>
<proteinExistence type="predicted"/>
<dbReference type="PIRSF" id="PIRSF005962">
    <property type="entry name" value="Pept_M20D_amidohydro"/>
    <property type="match status" value="1"/>
</dbReference>
<evidence type="ECO:0000259" key="3">
    <source>
        <dbReference type="Pfam" id="PF07687"/>
    </source>
</evidence>
<feature type="signal peptide" evidence="2">
    <location>
        <begin position="1"/>
        <end position="20"/>
    </location>
</feature>
<gene>
    <name evidence="4" type="ORF">ACFQ24_11535</name>
</gene>
<keyword evidence="1" id="KW-0378">Hydrolase</keyword>
<keyword evidence="5" id="KW-1185">Reference proteome</keyword>
<comment type="caution">
    <text evidence="4">The sequence shown here is derived from an EMBL/GenBank/DDBJ whole genome shotgun (WGS) entry which is preliminary data.</text>
</comment>
<feature type="domain" description="Peptidase M20 dimerisation" evidence="3">
    <location>
        <begin position="229"/>
        <end position="325"/>
    </location>
</feature>
<dbReference type="InterPro" id="IPR002933">
    <property type="entry name" value="Peptidase_M20"/>
</dbReference>
<evidence type="ECO:0000313" key="5">
    <source>
        <dbReference type="Proteomes" id="UP001597203"/>
    </source>
</evidence>
<dbReference type="PANTHER" id="PTHR11014">
    <property type="entry name" value="PEPTIDASE M20 FAMILY MEMBER"/>
    <property type="match status" value="1"/>
</dbReference>
<keyword evidence="2" id="KW-0732">Signal</keyword>
<name>A0ABW3P339_9SPHN</name>
<reference evidence="5" key="1">
    <citation type="journal article" date="2019" name="Int. J. Syst. Evol. Microbiol.">
        <title>The Global Catalogue of Microorganisms (GCM) 10K type strain sequencing project: providing services to taxonomists for standard genome sequencing and annotation.</title>
        <authorList>
            <consortium name="The Broad Institute Genomics Platform"/>
            <consortium name="The Broad Institute Genome Sequencing Center for Infectious Disease"/>
            <person name="Wu L."/>
            <person name="Ma J."/>
        </authorList>
    </citation>
    <scope>NUCLEOTIDE SEQUENCE [LARGE SCALE GENOMIC DNA]</scope>
    <source>
        <strain evidence="5">CCUG 54329</strain>
    </source>
</reference>
<dbReference type="Pfam" id="PF07687">
    <property type="entry name" value="M20_dimer"/>
    <property type="match status" value="1"/>
</dbReference>
<dbReference type="PANTHER" id="PTHR11014:SF63">
    <property type="entry name" value="METALLOPEPTIDASE, PUTATIVE (AFU_ORTHOLOGUE AFUA_6G09600)-RELATED"/>
    <property type="match status" value="1"/>
</dbReference>
<dbReference type="NCBIfam" id="TIGR01891">
    <property type="entry name" value="amidohydrolases"/>
    <property type="match status" value="1"/>
</dbReference>
<evidence type="ECO:0000256" key="2">
    <source>
        <dbReference type="SAM" id="SignalP"/>
    </source>
</evidence>
<feature type="chain" id="PRO_5046636402" evidence="2">
    <location>
        <begin position="21"/>
        <end position="455"/>
    </location>
</feature>
<dbReference type="Proteomes" id="UP001597203">
    <property type="component" value="Unassembled WGS sequence"/>
</dbReference>
<sequence length="455" mass="48327">MRHALTAVLAAASLSSIAAAQTPEAQNQTPAPAAAAPQSEIGAAIAKDMDGLMTLYRDLHANPELSLQEVNTAAKLAKRLRALKFDVTEKVGGTGVVAVLKNGSGPVLLIRADMDGLPVVEQTGLDFASKVRTKTPEGVETGVMHACGHDTHMTAFIETAKLLAARKKDWDGTLVMILQPAEEVGKGARDMLEDGLYTRFPRPTHAIAFHDAANLAAGQIGYTPGYALANVDSIDIDVRGVGGHGAYPQTTRDPIVLGARIVTSLQTLVSREQEPQDPAVVTVGSFQGGAKHNIIPDEAKLLLTVRSYSDETRAKLIEGIKRISRGEAIAAGVPDDRMPVVTVKDEFTPSTYNPPEFAEQMAGLLKAHFPEGRVVKTPAVMGGEDFGRFYRADKSINSFIFWVGGVPADKMAAAKAGQASLPSLHSPFWAPQADQVIATASEAMTVLALDILKEK</sequence>
<dbReference type="RefSeq" id="WP_380911319.1">
    <property type="nucleotide sequence ID" value="NZ_JBHTLS010000125.1"/>
</dbReference>
<evidence type="ECO:0000313" key="4">
    <source>
        <dbReference type="EMBL" id="MFD1105498.1"/>
    </source>
</evidence>
<dbReference type="InterPro" id="IPR036264">
    <property type="entry name" value="Bact_exopeptidase_dim_dom"/>
</dbReference>
<dbReference type="Gene3D" id="3.40.630.10">
    <property type="entry name" value="Zn peptidases"/>
    <property type="match status" value="1"/>
</dbReference>
<dbReference type="EMBL" id="JBHTLS010000125">
    <property type="protein sequence ID" value="MFD1105498.1"/>
    <property type="molecule type" value="Genomic_DNA"/>
</dbReference>
<accession>A0ABW3P339</accession>
<protein>
    <submittedName>
        <fullName evidence="4">Amidohydrolase</fullName>
    </submittedName>
</protein>
<organism evidence="4 5">
    <name type="scientific">Sphingobium olei</name>
    <dbReference type="NCBI Taxonomy" id="420955"/>
    <lineage>
        <taxon>Bacteria</taxon>
        <taxon>Pseudomonadati</taxon>
        <taxon>Pseudomonadota</taxon>
        <taxon>Alphaproteobacteria</taxon>
        <taxon>Sphingomonadales</taxon>
        <taxon>Sphingomonadaceae</taxon>
        <taxon>Sphingobium</taxon>
    </lineage>
</organism>
<dbReference type="SUPFAM" id="SSF55031">
    <property type="entry name" value="Bacterial exopeptidase dimerisation domain"/>
    <property type="match status" value="1"/>
</dbReference>